<gene>
    <name evidence="4" type="ORF">ACFPN9_14130</name>
</gene>
<keyword evidence="2" id="KW-0813">Transport</keyword>
<dbReference type="Gene3D" id="3.40.190.170">
    <property type="entry name" value="Bacterial extracellular solute-binding protein, family 7"/>
    <property type="match status" value="1"/>
</dbReference>
<protein>
    <submittedName>
        <fullName evidence="4">TRAP transporter substrate-binding protein</fullName>
    </submittedName>
</protein>
<evidence type="ECO:0000313" key="4">
    <source>
        <dbReference type="EMBL" id="MFC5506395.1"/>
    </source>
</evidence>
<keyword evidence="5" id="KW-1185">Reference proteome</keyword>
<organism evidence="4 5">
    <name type="scientific">Bosea massiliensis</name>
    <dbReference type="NCBI Taxonomy" id="151419"/>
    <lineage>
        <taxon>Bacteria</taxon>
        <taxon>Pseudomonadati</taxon>
        <taxon>Pseudomonadota</taxon>
        <taxon>Alphaproteobacteria</taxon>
        <taxon>Hyphomicrobiales</taxon>
        <taxon>Boseaceae</taxon>
        <taxon>Bosea</taxon>
    </lineage>
</organism>
<reference evidence="5" key="1">
    <citation type="journal article" date="2019" name="Int. J. Syst. Evol. Microbiol.">
        <title>The Global Catalogue of Microorganisms (GCM) 10K type strain sequencing project: providing services to taxonomists for standard genome sequencing and annotation.</title>
        <authorList>
            <consortium name="The Broad Institute Genomics Platform"/>
            <consortium name="The Broad Institute Genome Sequencing Center for Infectious Disease"/>
            <person name="Wu L."/>
            <person name="Ma J."/>
        </authorList>
    </citation>
    <scope>NUCLEOTIDE SEQUENCE [LARGE SCALE GENOMIC DNA]</scope>
    <source>
        <strain evidence="5">CCUG 43117</strain>
    </source>
</reference>
<sequence>MQNRRHILKASAALAGGAITGFPNIVLGQSVRTLRFSHTDTSVGAANEAAMRFAAAVEKYTSGRCKVQVFHSGQLANDAKSLDQLQVGGLDFALTGVVTFTPHVKDLSLIALPYLAETYEQGWKLYDTSKFIKQQADLLPAKGMRIVGNWEAGFRSFTTNFPLNSPADAKGKKLRIAPVEMIRWIMESIGFSPVVMPVTEVYLAIQQNTVSGQENPIDTIYSQRFYEVAKHVTLSQHVYSPRWVAMAERTFKSLSAADQEGILKAAKEAGDWNRTEVRANDEKLLAEMTAKGATIVKPDLSAWRKASEGAVERARKEFGATAVDQFIAEAAEIRKSMS</sequence>
<dbReference type="NCBIfam" id="TIGR00787">
    <property type="entry name" value="dctP"/>
    <property type="match status" value="1"/>
</dbReference>
<dbReference type="PIRSF" id="PIRSF006470">
    <property type="entry name" value="DctB"/>
    <property type="match status" value="1"/>
</dbReference>
<comment type="similarity">
    <text evidence="1">Belongs to the bacterial solute-binding protein 7 family.</text>
</comment>
<dbReference type="RefSeq" id="WP_377817194.1">
    <property type="nucleotide sequence ID" value="NZ_JBHSLU010000041.1"/>
</dbReference>
<dbReference type="InterPro" id="IPR004682">
    <property type="entry name" value="TRAP_DctP"/>
</dbReference>
<dbReference type="EMBL" id="JBHSLU010000041">
    <property type="protein sequence ID" value="MFC5506395.1"/>
    <property type="molecule type" value="Genomic_DNA"/>
</dbReference>
<comment type="caution">
    <text evidence="4">The sequence shown here is derived from an EMBL/GenBank/DDBJ whole genome shotgun (WGS) entry which is preliminary data.</text>
</comment>
<dbReference type="PANTHER" id="PTHR33376:SF7">
    <property type="entry name" value="C4-DICARBOXYLATE-BINDING PROTEIN DCTB"/>
    <property type="match status" value="1"/>
</dbReference>
<keyword evidence="3" id="KW-0732">Signal</keyword>
<evidence type="ECO:0000256" key="1">
    <source>
        <dbReference type="ARBA" id="ARBA00009023"/>
    </source>
</evidence>
<dbReference type="InterPro" id="IPR038404">
    <property type="entry name" value="TRAP_DctP_sf"/>
</dbReference>
<dbReference type="NCBIfam" id="NF037995">
    <property type="entry name" value="TRAP_S1"/>
    <property type="match status" value="1"/>
</dbReference>
<evidence type="ECO:0000256" key="3">
    <source>
        <dbReference type="ARBA" id="ARBA00022729"/>
    </source>
</evidence>
<dbReference type="CDD" id="cd13603">
    <property type="entry name" value="PBP2_TRAP_Siap_TeaA_like"/>
    <property type="match status" value="1"/>
</dbReference>
<name>A0ABW0P1N9_9HYPH</name>
<dbReference type="Proteomes" id="UP001596060">
    <property type="component" value="Unassembled WGS sequence"/>
</dbReference>
<proteinExistence type="inferred from homology"/>
<evidence type="ECO:0000313" key="5">
    <source>
        <dbReference type="Proteomes" id="UP001596060"/>
    </source>
</evidence>
<accession>A0ABW0P1N9</accession>
<dbReference type="Pfam" id="PF03480">
    <property type="entry name" value="DctP"/>
    <property type="match status" value="1"/>
</dbReference>
<dbReference type="PANTHER" id="PTHR33376">
    <property type="match status" value="1"/>
</dbReference>
<dbReference type="InterPro" id="IPR018389">
    <property type="entry name" value="DctP_fam"/>
</dbReference>
<evidence type="ECO:0000256" key="2">
    <source>
        <dbReference type="ARBA" id="ARBA00022448"/>
    </source>
</evidence>